<comment type="caution">
    <text evidence="1">The sequence shown here is derived from an EMBL/GenBank/DDBJ whole genome shotgun (WGS) entry which is preliminary data.</text>
</comment>
<organism evidence="1 2">
    <name type="scientific">Hyalomma asiaticum</name>
    <name type="common">Tick</name>
    <dbReference type="NCBI Taxonomy" id="266040"/>
    <lineage>
        <taxon>Eukaryota</taxon>
        <taxon>Metazoa</taxon>
        <taxon>Ecdysozoa</taxon>
        <taxon>Arthropoda</taxon>
        <taxon>Chelicerata</taxon>
        <taxon>Arachnida</taxon>
        <taxon>Acari</taxon>
        <taxon>Parasitiformes</taxon>
        <taxon>Ixodida</taxon>
        <taxon>Ixodoidea</taxon>
        <taxon>Ixodidae</taxon>
        <taxon>Hyalomminae</taxon>
        <taxon>Hyalomma</taxon>
    </lineage>
</organism>
<evidence type="ECO:0000313" key="2">
    <source>
        <dbReference type="Proteomes" id="UP000821845"/>
    </source>
</evidence>
<accession>A0ACB7RQH4</accession>
<protein>
    <submittedName>
        <fullName evidence="1">Uncharacterized protein</fullName>
    </submittedName>
</protein>
<keyword evidence="2" id="KW-1185">Reference proteome</keyword>
<proteinExistence type="predicted"/>
<name>A0ACB7RQH4_HYAAI</name>
<sequence>MWSPTLTTILFIVLSGHRVISTTENPGEISNSSAKICKPRPTVQFLGGRSTCTFTVKEDIDFRRVPKKLRHFSCNCPTSRCSDLDDYHCVQVKETLQVSIQGFNRRPTLKSVTVNASCVCAAPWSQQSASLSDRPLDEKGIKKKVPEDDQA</sequence>
<reference evidence="1" key="1">
    <citation type="submission" date="2020-05" db="EMBL/GenBank/DDBJ databases">
        <title>Large-scale comparative analyses of tick genomes elucidate their genetic diversity and vector capacities.</title>
        <authorList>
            <person name="Jia N."/>
            <person name="Wang J."/>
            <person name="Shi W."/>
            <person name="Du L."/>
            <person name="Sun Y."/>
            <person name="Zhan W."/>
            <person name="Jiang J."/>
            <person name="Wang Q."/>
            <person name="Zhang B."/>
            <person name="Ji P."/>
            <person name="Sakyi L.B."/>
            <person name="Cui X."/>
            <person name="Yuan T."/>
            <person name="Jiang B."/>
            <person name="Yang W."/>
            <person name="Lam T.T.-Y."/>
            <person name="Chang Q."/>
            <person name="Ding S."/>
            <person name="Wang X."/>
            <person name="Zhu J."/>
            <person name="Ruan X."/>
            <person name="Zhao L."/>
            <person name="Wei J."/>
            <person name="Que T."/>
            <person name="Du C."/>
            <person name="Cheng J."/>
            <person name="Dai P."/>
            <person name="Han X."/>
            <person name="Huang E."/>
            <person name="Gao Y."/>
            <person name="Liu J."/>
            <person name="Shao H."/>
            <person name="Ye R."/>
            <person name="Li L."/>
            <person name="Wei W."/>
            <person name="Wang X."/>
            <person name="Wang C."/>
            <person name="Yang T."/>
            <person name="Huo Q."/>
            <person name="Li W."/>
            <person name="Guo W."/>
            <person name="Chen H."/>
            <person name="Zhou L."/>
            <person name="Ni X."/>
            <person name="Tian J."/>
            <person name="Zhou Y."/>
            <person name="Sheng Y."/>
            <person name="Liu T."/>
            <person name="Pan Y."/>
            <person name="Xia L."/>
            <person name="Li J."/>
            <person name="Zhao F."/>
            <person name="Cao W."/>
        </authorList>
    </citation>
    <scope>NUCLEOTIDE SEQUENCE</scope>
    <source>
        <strain evidence="1">Hyas-2018</strain>
    </source>
</reference>
<dbReference type="EMBL" id="CM023489">
    <property type="protein sequence ID" value="KAH6922734.1"/>
    <property type="molecule type" value="Genomic_DNA"/>
</dbReference>
<gene>
    <name evidence="1" type="ORF">HPB50_018350</name>
</gene>
<evidence type="ECO:0000313" key="1">
    <source>
        <dbReference type="EMBL" id="KAH6922734.1"/>
    </source>
</evidence>
<dbReference type="Proteomes" id="UP000821845">
    <property type="component" value="Chromosome 9"/>
</dbReference>